<feature type="domain" description="Histidine kinase" evidence="10">
    <location>
        <begin position="489"/>
        <end position="691"/>
    </location>
</feature>
<dbReference type="PRINTS" id="PR00344">
    <property type="entry name" value="BCTRLSENSOR"/>
</dbReference>
<keyword evidence="3" id="KW-0597">Phosphoprotein</keyword>
<evidence type="ECO:0000259" key="10">
    <source>
        <dbReference type="PROSITE" id="PS50109"/>
    </source>
</evidence>
<keyword evidence="6 11" id="KW-0418">Kinase</keyword>
<evidence type="ECO:0000256" key="7">
    <source>
        <dbReference type="ARBA" id="ARBA00022840"/>
    </source>
</evidence>
<dbReference type="SMART" id="SM00387">
    <property type="entry name" value="HATPase_c"/>
    <property type="match status" value="1"/>
</dbReference>
<dbReference type="InterPro" id="IPR036097">
    <property type="entry name" value="HisK_dim/P_sf"/>
</dbReference>
<dbReference type="AlphaFoldDB" id="A0A9D7QLF2"/>
<name>A0A9D7QLF2_9RHOO</name>
<dbReference type="Gene3D" id="1.10.287.130">
    <property type="match status" value="1"/>
</dbReference>
<dbReference type="PANTHER" id="PTHR43065">
    <property type="entry name" value="SENSOR HISTIDINE KINASE"/>
    <property type="match status" value="1"/>
</dbReference>
<dbReference type="SUPFAM" id="SSF55874">
    <property type="entry name" value="ATPase domain of HSP90 chaperone/DNA topoisomerase II/histidine kinase"/>
    <property type="match status" value="1"/>
</dbReference>
<dbReference type="InterPro" id="IPR003661">
    <property type="entry name" value="HisK_dim/P_dom"/>
</dbReference>
<dbReference type="EC" id="2.7.13.3" evidence="2"/>
<evidence type="ECO:0000313" key="11">
    <source>
        <dbReference type="EMBL" id="MBK8890658.1"/>
    </source>
</evidence>
<evidence type="ECO:0000256" key="2">
    <source>
        <dbReference type="ARBA" id="ARBA00012438"/>
    </source>
</evidence>
<keyword evidence="9" id="KW-0812">Transmembrane</keyword>
<dbReference type="CDD" id="cd00082">
    <property type="entry name" value="HisKA"/>
    <property type="match status" value="1"/>
</dbReference>
<evidence type="ECO:0000256" key="3">
    <source>
        <dbReference type="ARBA" id="ARBA00022553"/>
    </source>
</evidence>
<dbReference type="SUPFAM" id="SSF47384">
    <property type="entry name" value="Homodimeric domain of signal transducing histidine kinase"/>
    <property type="match status" value="1"/>
</dbReference>
<evidence type="ECO:0000313" key="12">
    <source>
        <dbReference type="Proteomes" id="UP000808146"/>
    </source>
</evidence>
<keyword evidence="5" id="KW-0547">Nucleotide-binding</keyword>
<dbReference type="InterPro" id="IPR004358">
    <property type="entry name" value="Sig_transdc_His_kin-like_C"/>
</dbReference>
<feature type="transmembrane region" description="Helical" evidence="9">
    <location>
        <begin position="241"/>
        <end position="261"/>
    </location>
</feature>
<protein>
    <recommendedName>
        <fullName evidence="2">histidine kinase</fullName>
        <ecNumber evidence="2">2.7.13.3</ecNumber>
    </recommendedName>
</protein>
<gene>
    <name evidence="11" type="primary">prsK</name>
    <name evidence="11" type="ORF">IPN75_09770</name>
</gene>
<dbReference type="Proteomes" id="UP000808146">
    <property type="component" value="Unassembled WGS sequence"/>
</dbReference>
<comment type="catalytic activity">
    <reaction evidence="1">
        <text>ATP + protein L-histidine = ADP + protein N-phospho-L-histidine.</text>
        <dbReference type="EC" id="2.7.13.3"/>
    </reaction>
</comment>
<feature type="transmembrane region" description="Helical" evidence="9">
    <location>
        <begin position="103"/>
        <end position="126"/>
    </location>
</feature>
<dbReference type="Gene3D" id="3.30.565.10">
    <property type="entry name" value="Histidine kinase-like ATPase, C-terminal domain"/>
    <property type="match status" value="1"/>
</dbReference>
<reference evidence="11" key="1">
    <citation type="submission" date="2020-10" db="EMBL/GenBank/DDBJ databases">
        <title>Connecting structure to function with the recovery of over 1000 high-quality activated sludge metagenome-assembled genomes encoding full-length rRNA genes using long-read sequencing.</title>
        <authorList>
            <person name="Singleton C.M."/>
            <person name="Petriglieri F."/>
            <person name="Kristensen J.M."/>
            <person name="Kirkegaard R.H."/>
            <person name="Michaelsen T.Y."/>
            <person name="Andersen M.H."/>
            <person name="Karst S.M."/>
            <person name="Dueholm M.S."/>
            <person name="Nielsen P.H."/>
            <person name="Albertsen M."/>
        </authorList>
    </citation>
    <scope>NUCLEOTIDE SEQUENCE</scope>
    <source>
        <strain evidence="11">OdNE_18-Q3-R46-58_BAT3C.305</strain>
    </source>
</reference>
<evidence type="ECO:0000256" key="5">
    <source>
        <dbReference type="ARBA" id="ARBA00022741"/>
    </source>
</evidence>
<sequence>MDQQTALLIAWSMGTAAAGYGLLAAYLVSLGQEWHASKPAQAMLAAIVMATLWAVLGTLFALTGNALYLLAATAIDILRYGAWYVFLFLLLSPADSGQPGERVFPAWLIPLCLATIISGVGLHLAASLELPPAVQWGRAQLIQALVMVVLALILLEQLFRNVTGDARWNIKPLCLALLGQFGFDLYLYSDALLFNHIDADAYAIRGFVHALIVPFLLVATIRSRDWTAGIRLSQKAAFHTATLLVAAAYLLFMAAVGYYVRFFGGEWGRALQLSLLFVSLLVLGVLVFSGSMRAKLRVLVVKHFFSYRYDYREEWLRFTQTLSAQDSPQAMGQQVIRGLANMVESPAGGLWLRESGQRTFSMVGRWNIPASDVREDIDSSLCHFLASSGWVINLEEYRFSPGRYVELEMPEWIYRIPNAWLIIPLIISHEMTGFVILASARTPIDINWEVNDLLRAASCQAAGFLARMQATEALLEAKKFDAFNRMSAFVVHDLKNIVTQLSLMLRNAERHRENPEFQQDMLMTVEHSVERMRQLMMQLREGATPTGTACGVMLPDVIERIRRSKMEQEQPIEVTISERLATRGHEERLERVIGHLVQNALDATPAVGRVWVSLKKRGDRAIVEIGDTGHGMTQEFIRERLFKPFQSTKEAGMGIGAYESAQYIRELGGELQVESEENLGTRVTMILPLFDAGTRSDLHETEQV</sequence>
<dbReference type="InterPro" id="IPR036890">
    <property type="entry name" value="HATPase_C_sf"/>
</dbReference>
<organism evidence="11 12">
    <name type="scientific">Candidatus Dechloromonas phosphorivorans</name>
    <dbReference type="NCBI Taxonomy" id="2899244"/>
    <lineage>
        <taxon>Bacteria</taxon>
        <taxon>Pseudomonadati</taxon>
        <taxon>Pseudomonadota</taxon>
        <taxon>Betaproteobacteria</taxon>
        <taxon>Rhodocyclales</taxon>
        <taxon>Azonexaceae</taxon>
        <taxon>Dechloromonas</taxon>
    </lineage>
</organism>
<dbReference type="PANTHER" id="PTHR43065:SF46">
    <property type="entry name" value="C4-DICARBOXYLATE TRANSPORT SENSOR PROTEIN DCTB"/>
    <property type="match status" value="1"/>
</dbReference>
<keyword evidence="9" id="KW-1133">Transmembrane helix</keyword>
<keyword evidence="9" id="KW-0472">Membrane</keyword>
<feature type="transmembrane region" description="Helical" evidence="9">
    <location>
        <begin position="170"/>
        <end position="189"/>
    </location>
</feature>
<evidence type="ECO:0000256" key="1">
    <source>
        <dbReference type="ARBA" id="ARBA00000085"/>
    </source>
</evidence>
<evidence type="ECO:0000256" key="6">
    <source>
        <dbReference type="ARBA" id="ARBA00022777"/>
    </source>
</evidence>
<evidence type="ECO:0000256" key="8">
    <source>
        <dbReference type="ARBA" id="ARBA00023012"/>
    </source>
</evidence>
<accession>A0A9D7QLF2</accession>
<keyword evidence="8" id="KW-0902">Two-component regulatory system</keyword>
<feature type="transmembrane region" description="Helical" evidence="9">
    <location>
        <begin position="68"/>
        <end position="91"/>
    </location>
</feature>
<dbReference type="InterPro" id="IPR005467">
    <property type="entry name" value="His_kinase_dom"/>
</dbReference>
<dbReference type="PROSITE" id="PS50109">
    <property type="entry name" value="HIS_KIN"/>
    <property type="match status" value="1"/>
</dbReference>
<dbReference type="EMBL" id="JADKBR010000011">
    <property type="protein sequence ID" value="MBK8890658.1"/>
    <property type="molecule type" value="Genomic_DNA"/>
</dbReference>
<feature type="transmembrane region" description="Helical" evidence="9">
    <location>
        <begin position="201"/>
        <end position="221"/>
    </location>
</feature>
<keyword evidence="7" id="KW-0067">ATP-binding</keyword>
<feature type="transmembrane region" description="Helical" evidence="9">
    <location>
        <begin position="6"/>
        <end position="30"/>
    </location>
</feature>
<keyword evidence="4 11" id="KW-0808">Transferase</keyword>
<dbReference type="InterPro" id="IPR014265">
    <property type="entry name" value="XrtA/PrsK"/>
</dbReference>
<dbReference type="SUPFAM" id="SSF55781">
    <property type="entry name" value="GAF domain-like"/>
    <property type="match status" value="1"/>
</dbReference>
<dbReference type="InterPro" id="IPR003594">
    <property type="entry name" value="HATPase_dom"/>
</dbReference>
<evidence type="ECO:0000256" key="9">
    <source>
        <dbReference type="SAM" id="Phobius"/>
    </source>
</evidence>
<feature type="transmembrane region" description="Helical" evidence="9">
    <location>
        <begin position="138"/>
        <end position="158"/>
    </location>
</feature>
<evidence type="ECO:0000256" key="4">
    <source>
        <dbReference type="ARBA" id="ARBA00022679"/>
    </source>
</evidence>
<comment type="caution">
    <text evidence="11">The sequence shown here is derived from an EMBL/GenBank/DDBJ whole genome shotgun (WGS) entry which is preliminary data.</text>
</comment>
<dbReference type="SMART" id="SM00388">
    <property type="entry name" value="HisKA"/>
    <property type="match status" value="1"/>
</dbReference>
<dbReference type="GO" id="GO:0005524">
    <property type="term" value="F:ATP binding"/>
    <property type="evidence" value="ECO:0007669"/>
    <property type="project" value="UniProtKB-KW"/>
</dbReference>
<feature type="transmembrane region" description="Helical" evidence="9">
    <location>
        <begin position="42"/>
        <end position="62"/>
    </location>
</feature>
<dbReference type="Gene3D" id="3.30.450.40">
    <property type="match status" value="1"/>
</dbReference>
<dbReference type="InterPro" id="IPR029016">
    <property type="entry name" value="GAF-like_dom_sf"/>
</dbReference>
<dbReference type="Pfam" id="PF02518">
    <property type="entry name" value="HATPase_c"/>
    <property type="match status" value="1"/>
</dbReference>
<dbReference type="NCBIfam" id="TIGR02916">
    <property type="entry name" value="PEP_his_kin"/>
    <property type="match status" value="1"/>
</dbReference>
<proteinExistence type="predicted"/>
<feature type="transmembrane region" description="Helical" evidence="9">
    <location>
        <begin position="267"/>
        <end position="288"/>
    </location>
</feature>
<dbReference type="GO" id="GO:0000155">
    <property type="term" value="F:phosphorelay sensor kinase activity"/>
    <property type="evidence" value="ECO:0007669"/>
    <property type="project" value="InterPro"/>
</dbReference>